<dbReference type="AlphaFoldDB" id="A0A813LW08"/>
<feature type="region of interest" description="Disordered" evidence="1">
    <location>
        <begin position="42"/>
        <end position="61"/>
    </location>
</feature>
<protein>
    <submittedName>
        <fullName evidence="2">Uncharacterized protein</fullName>
    </submittedName>
</protein>
<reference evidence="2" key="1">
    <citation type="submission" date="2021-02" db="EMBL/GenBank/DDBJ databases">
        <authorList>
            <person name="Dougan E. K."/>
            <person name="Rhodes N."/>
            <person name="Thang M."/>
            <person name="Chan C."/>
        </authorList>
    </citation>
    <scope>NUCLEOTIDE SEQUENCE</scope>
</reference>
<feature type="compositionally biased region" description="Low complexity" evidence="1">
    <location>
        <begin position="187"/>
        <end position="196"/>
    </location>
</feature>
<proteinExistence type="predicted"/>
<name>A0A813LW08_POLGL</name>
<gene>
    <name evidence="2" type="ORF">PGLA2088_LOCUS49594</name>
</gene>
<comment type="caution">
    <text evidence="2">The sequence shown here is derived from an EMBL/GenBank/DDBJ whole genome shotgun (WGS) entry which is preliminary data.</text>
</comment>
<dbReference type="Proteomes" id="UP000626109">
    <property type="component" value="Unassembled WGS sequence"/>
</dbReference>
<evidence type="ECO:0000256" key="1">
    <source>
        <dbReference type="SAM" id="MobiDB-lite"/>
    </source>
</evidence>
<evidence type="ECO:0000313" key="3">
    <source>
        <dbReference type="Proteomes" id="UP000626109"/>
    </source>
</evidence>
<dbReference type="EMBL" id="CAJNNW010037104">
    <property type="protein sequence ID" value="CAE8739404.1"/>
    <property type="molecule type" value="Genomic_DNA"/>
</dbReference>
<sequence length="215" mass="21301">ADGPKWADAATACSAGGSRSSRPAKAFVESRGAVVTGFEAAYGTQGPPTQVLGPPPTAPPSCPPRGLPHFDDASRLPMYDHAAHASAAAAAAAAATEAAHAAQLDAYYAGISYGASLSAAAATPYDPSSMAAAAAAAALAGSQGAHGLGGHGPGFDPYGYPMGPDPRLDPRLSNPYSPWGGAPHGLPPGYGAGLPPNLQLQDHSAFGAQRMPPPR</sequence>
<accession>A0A813LW08</accession>
<feature type="region of interest" description="Disordered" evidence="1">
    <location>
        <begin position="1"/>
        <end position="24"/>
    </location>
</feature>
<feature type="non-terminal residue" evidence="2">
    <location>
        <position position="215"/>
    </location>
</feature>
<organism evidence="2 3">
    <name type="scientific">Polarella glacialis</name>
    <name type="common">Dinoflagellate</name>
    <dbReference type="NCBI Taxonomy" id="89957"/>
    <lineage>
        <taxon>Eukaryota</taxon>
        <taxon>Sar</taxon>
        <taxon>Alveolata</taxon>
        <taxon>Dinophyceae</taxon>
        <taxon>Suessiales</taxon>
        <taxon>Suessiaceae</taxon>
        <taxon>Polarella</taxon>
    </lineage>
</organism>
<feature type="region of interest" description="Disordered" evidence="1">
    <location>
        <begin position="162"/>
        <end position="215"/>
    </location>
</feature>
<evidence type="ECO:0000313" key="2">
    <source>
        <dbReference type="EMBL" id="CAE8739404.1"/>
    </source>
</evidence>